<protein>
    <submittedName>
        <fullName evidence="2">DegV domain-containing protein</fullName>
    </submittedName>
</protein>
<dbReference type="EMBL" id="BMIS01000002">
    <property type="protein sequence ID" value="GGE63472.1"/>
    <property type="molecule type" value="Genomic_DNA"/>
</dbReference>
<dbReference type="NCBIfam" id="TIGR00762">
    <property type="entry name" value="DegV"/>
    <property type="match status" value="1"/>
</dbReference>
<dbReference type="PANTHER" id="PTHR33434:SF2">
    <property type="entry name" value="FATTY ACID-BINDING PROTEIN TM_1468"/>
    <property type="match status" value="1"/>
</dbReference>
<dbReference type="GO" id="GO:0008289">
    <property type="term" value="F:lipid binding"/>
    <property type="evidence" value="ECO:0007669"/>
    <property type="project" value="UniProtKB-KW"/>
</dbReference>
<name>A0A917EN72_9MICC</name>
<reference evidence="2" key="1">
    <citation type="journal article" date="2014" name="Int. J. Syst. Evol. Microbiol.">
        <title>Complete genome sequence of Corynebacterium casei LMG S-19264T (=DSM 44701T), isolated from a smear-ripened cheese.</title>
        <authorList>
            <consortium name="US DOE Joint Genome Institute (JGI-PGF)"/>
            <person name="Walter F."/>
            <person name="Albersmeier A."/>
            <person name="Kalinowski J."/>
            <person name="Ruckert C."/>
        </authorList>
    </citation>
    <scope>NUCLEOTIDE SEQUENCE</scope>
    <source>
        <strain evidence="2">CGMCC 1.15388</strain>
    </source>
</reference>
<dbReference type="PROSITE" id="PS51482">
    <property type="entry name" value="DEGV"/>
    <property type="match status" value="1"/>
</dbReference>
<dbReference type="SUPFAM" id="SSF82549">
    <property type="entry name" value="DAK1/DegV-like"/>
    <property type="match status" value="1"/>
</dbReference>
<dbReference type="InterPro" id="IPR003797">
    <property type="entry name" value="DegV"/>
</dbReference>
<organism evidence="2 3">
    <name type="scientific">Nesterenkonia cremea</name>
    <dbReference type="NCBI Taxonomy" id="1882340"/>
    <lineage>
        <taxon>Bacteria</taxon>
        <taxon>Bacillati</taxon>
        <taxon>Actinomycetota</taxon>
        <taxon>Actinomycetes</taxon>
        <taxon>Micrococcales</taxon>
        <taxon>Micrococcaceae</taxon>
        <taxon>Nesterenkonia</taxon>
    </lineage>
</organism>
<reference evidence="2" key="2">
    <citation type="submission" date="2020-09" db="EMBL/GenBank/DDBJ databases">
        <authorList>
            <person name="Sun Q."/>
            <person name="Zhou Y."/>
        </authorList>
    </citation>
    <scope>NUCLEOTIDE SEQUENCE</scope>
    <source>
        <strain evidence="2">CGMCC 1.15388</strain>
    </source>
</reference>
<accession>A0A917EN72</accession>
<evidence type="ECO:0000313" key="2">
    <source>
        <dbReference type="EMBL" id="GGE63472.1"/>
    </source>
</evidence>
<dbReference type="Gene3D" id="3.30.1180.10">
    <property type="match status" value="1"/>
</dbReference>
<comment type="caution">
    <text evidence="2">The sequence shown here is derived from an EMBL/GenBank/DDBJ whole genome shotgun (WGS) entry which is preliminary data.</text>
</comment>
<proteinExistence type="predicted"/>
<dbReference type="PANTHER" id="PTHR33434">
    <property type="entry name" value="DEGV DOMAIN-CONTAINING PROTEIN DR_1986-RELATED"/>
    <property type="match status" value="1"/>
</dbReference>
<dbReference type="RefSeq" id="WP_188682911.1">
    <property type="nucleotide sequence ID" value="NZ_BMIS01000002.1"/>
</dbReference>
<dbReference type="Gene3D" id="3.40.50.10170">
    <property type="match status" value="1"/>
</dbReference>
<keyword evidence="1" id="KW-0446">Lipid-binding</keyword>
<dbReference type="InterPro" id="IPR043168">
    <property type="entry name" value="DegV_C"/>
</dbReference>
<dbReference type="Pfam" id="PF02645">
    <property type="entry name" value="DegV"/>
    <property type="match status" value="1"/>
</dbReference>
<dbReference type="Proteomes" id="UP000633136">
    <property type="component" value="Unassembled WGS sequence"/>
</dbReference>
<dbReference type="InterPro" id="IPR050270">
    <property type="entry name" value="DegV_domain_contain"/>
</dbReference>
<keyword evidence="3" id="KW-1185">Reference proteome</keyword>
<sequence>MEHSVQEWARASEEELYARRSRLSGRRPSLKRRRGRIAVVTDSSCSLPTDAEGQIRMGQLGANITSVPIPVMIETAQHDAQIYAGASSELDRDLALAVAQGTPVRTSRPSPGRLSEVYHRLAGQGYAGIVSVHLSGKLSGTVEAARLAGEDSRIPVSVVDSAQTGLSLGHAVLDAAMTAQLGGSQPEVVRAAEETAAASQSLFVVPNLEQLRRGGRINALAGILGNLLWVKPLLHIRDGEVQPLERPRTLPRAISRLTARVEDMAAEMDRPRIVVHGFGNPAQARELAEAFQEHSALPVPVVPLPPALAAHLGLGALAVCVSPAHTATPQR</sequence>
<evidence type="ECO:0000313" key="3">
    <source>
        <dbReference type="Proteomes" id="UP000633136"/>
    </source>
</evidence>
<gene>
    <name evidence="2" type="ORF">GCM10011401_08220</name>
</gene>
<evidence type="ECO:0000256" key="1">
    <source>
        <dbReference type="ARBA" id="ARBA00023121"/>
    </source>
</evidence>
<dbReference type="AlphaFoldDB" id="A0A917EN72"/>